<evidence type="ECO:0000313" key="1">
    <source>
        <dbReference type="EMBL" id="EQD75636.1"/>
    </source>
</evidence>
<dbReference type="GO" id="GO:0016787">
    <property type="term" value="F:hydrolase activity"/>
    <property type="evidence" value="ECO:0007669"/>
    <property type="project" value="UniProtKB-KW"/>
</dbReference>
<sequence length="87" mass="9733">MILSGIVIGAAGIGTMNEKLRTIETPLLIFWGENDFVISKEQGKILHDLVNGSELIIVPETGHALYLEKSSVFFMEIIRFLKEKLSK</sequence>
<dbReference type="EMBL" id="AUZX01002835">
    <property type="protein sequence ID" value="EQD75636.1"/>
    <property type="molecule type" value="Genomic_DNA"/>
</dbReference>
<reference evidence="1" key="1">
    <citation type="submission" date="2013-08" db="EMBL/GenBank/DDBJ databases">
        <authorList>
            <person name="Mendez C."/>
            <person name="Richter M."/>
            <person name="Ferrer M."/>
            <person name="Sanchez J."/>
        </authorList>
    </citation>
    <scope>NUCLEOTIDE SEQUENCE</scope>
</reference>
<name>T1BRY0_9ZZZZ</name>
<comment type="caution">
    <text evidence="1">The sequence shown here is derived from an EMBL/GenBank/DDBJ whole genome shotgun (WGS) entry which is preliminary data.</text>
</comment>
<dbReference type="InterPro" id="IPR029058">
    <property type="entry name" value="AB_hydrolase_fold"/>
</dbReference>
<accession>T1BRY0</accession>
<organism evidence="1">
    <name type="scientific">mine drainage metagenome</name>
    <dbReference type="NCBI Taxonomy" id="410659"/>
    <lineage>
        <taxon>unclassified sequences</taxon>
        <taxon>metagenomes</taxon>
        <taxon>ecological metagenomes</taxon>
    </lineage>
</organism>
<proteinExistence type="predicted"/>
<keyword evidence="1" id="KW-0378">Hydrolase</keyword>
<dbReference type="SUPFAM" id="SSF53474">
    <property type="entry name" value="alpha/beta-Hydrolases"/>
    <property type="match status" value="1"/>
</dbReference>
<gene>
    <name evidence="1" type="ORF">B1A_03881</name>
</gene>
<reference evidence="1" key="2">
    <citation type="journal article" date="2014" name="ISME J.">
        <title>Microbial stratification in low pH oxic and suboxic macroscopic growths along an acid mine drainage.</title>
        <authorList>
            <person name="Mendez-Garcia C."/>
            <person name="Mesa V."/>
            <person name="Sprenger R.R."/>
            <person name="Richter M."/>
            <person name="Diez M.S."/>
            <person name="Solano J."/>
            <person name="Bargiela R."/>
            <person name="Golyshina O.V."/>
            <person name="Manteca A."/>
            <person name="Ramos J.L."/>
            <person name="Gallego J.R."/>
            <person name="Llorente I."/>
            <person name="Martins Dos Santos V.A."/>
            <person name="Jensen O.N."/>
            <person name="Pelaez A.I."/>
            <person name="Sanchez J."/>
            <person name="Ferrer M."/>
        </authorList>
    </citation>
    <scope>NUCLEOTIDE SEQUENCE</scope>
</reference>
<dbReference type="Gene3D" id="3.40.50.1820">
    <property type="entry name" value="alpha/beta hydrolase"/>
    <property type="match status" value="1"/>
</dbReference>
<protein>
    <submittedName>
        <fullName evidence="1">Alpha/beta fold family hydrolase</fullName>
    </submittedName>
</protein>
<dbReference type="AlphaFoldDB" id="T1BRY0"/>